<reference evidence="4 5" key="1">
    <citation type="journal article" date="2012" name="Appl. Environ. Microbiol.">
        <title>Short-read sequencing for genomic analysis of the brown rot fungus Fibroporia radiculosa.</title>
        <authorList>
            <person name="Tang J.D."/>
            <person name="Perkins A.D."/>
            <person name="Sonstegard T.S."/>
            <person name="Schroeder S.G."/>
            <person name="Burgess S.C."/>
            <person name="Diehl S.V."/>
        </authorList>
    </citation>
    <scope>NUCLEOTIDE SEQUENCE [LARGE SCALE GENOMIC DNA]</scope>
    <source>
        <strain evidence="4 5">TFFH 294</strain>
    </source>
</reference>
<dbReference type="InterPro" id="IPR029063">
    <property type="entry name" value="SAM-dependent_MTases_sf"/>
</dbReference>
<evidence type="ECO:0000313" key="5">
    <source>
        <dbReference type="Proteomes" id="UP000006352"/>
    </source>
</evidence>
<dbReference type="PANTHER" id="PTHR12176:SF84">
    <property type="entry name" value="METHYLTRANSFERASE DOMAIN-CONTAINING PROTEIN"/>
    <property type="match status" value="1"/>
</dbReference>
<evidence type="ECO:0000256" key="2">
    <source>
        <dbReference type="ARBA" id="ARBA00022603"/>
    </source>
</evidence>
<keyword evidence="5" id="KW-1185">Reference proteome</keyword>
<dbReference type="GO" id="GO:0032259">
    <property type="term" value="P:methylation"/>
    <property type="evidence" value="ECO:0007669"/>
    <property type="project" value="UniProtKB-KW"/>
</dbReference>
<dbReference type="AlphaFoldDB" id="J4HZF3"/>
<dbReference type="GO" id="GO:0008168">
    <property type="term" value="F:methyltransferase activity"/>
    <property type="evidence" value="ECO:0007669"/>
    <property type="project" value="UniProtKB-KW"/>
</dbReference>
<dbReference type="Gene3D" id="3.40.50.150">
    <property type="entry name" value="Vaccinia Virus protein VP39"/>
    <property type="match status" value="1"/>
</dbReference>
<keyword evidence="2" id="KW-0489">Methyltransferase</keyword>
<dbReference type="STRING" id="599839.J4HZF3"/>
<dbReference type="GeneID" id="24099368"/>
<evidence type="ECO:0000256" key="3">
    <source>
        <dbReference type="ARBA" id="ARBA00022679"/>
    </source>
</evidence>
<organism evidence="4 5">
    <name type="scientific">Fibroporia radiculosa</name>
    <dbReference type="NCBI Taxonomy" id="599839"/>
    <lineage>
        <taxon>Eukaryota</taxon>
        <taxon>Fungi</taxon>
        <taxon>Dikarya</taxon>
        <taxon>Basidiomycota</taxon>
        <taxon>Agaricomycotina</taxon>
        <taxon>Agaricomycetes</taxon>
        <taxon>Polyporales</taxon>
        <taxon>Fibroporiaceae</taxon>
        <taxon>Fibroporia</taxon>
    </lineage>
</organism>
<evidence type="ECO:0000313" key="4">
    <source>
        <dbReference type="EMBL" id="CCM04457.1"/>
    </source>
</evidence>
<dbReference type="RefSeq" id="XP_012183740.1">
    <property type="nucleotide sequence ID" value="XM_012328350.1"/>
</dbReference>
<dbReference type="PANTHER" id="PTHR12176">
    <property type="entry name" value="SAM-DEPENDENT METHYLTRANSFERASE SUPERFAMILY PROTEIN"/>
    <property type="match status" value="1"/>
</dbReference>
<evidence type="ECO:0000256" key="1">
    <source>
        <dbReference type="ARBA" id="ARBA00008361"/>
    </source>
</evidence>
<dbReference type="InParanoid" id="J4HZF3"/>
<dbReference type="Proteomes" id="UP000006352">
    <property type="component" value="Unassembled WGS sequence"/>
</dbReference>
<gene>
    <name evidence="4" type="ORF">FIBRA_06637</name>
</gene>
<dbReference type="SUPFAM" id="SSF53335">
    <property type="entry name" value="S-adenosyl-L-methionine-dependent methyltransferases"/>
    <property type="match status" value="1"/>
</dbReference>
<proteinExistence type="inferred from homology"/>
<comment type="similarity">
    <text evidence="1">Belongs to the methyltransferase superfamily.</text>
</comment>
<accession>J4HZF3</accession>
<dbReference type="EMBL" id="HE797157">
    <property type="protein sequence ID" value="CCM04457.1"/>
    <property type="molecule type" value="Genomic_DNA"/>
</dbReference>
<dbReference type="InterPro" id="IPR051419">
    <property type="entry name" value="Lys/N-term_MeTrsfase_sf"/>
</dbReference>
<name>J4HZF3_9APHY</name>
<protein>
    <recommendedName>
        <fullName evidence="6">Histidine-specific methyltransferase SAM-dependent domain-containing protein</fullName>
    </recommendedName>
</protein>
<evidence type="ECO:0008006" key="6">
    <source>
        <dbReference type="Google" id="ProtNLM"/>
    </source>
</evidence>
<dbReference type="HOGENOM" id="CLU_034313_0_0_1"/>
<sequence>MPPEYHLQSFWDSRFKTESHFEWLGDGQHTLIPQLRTFLRSQQQSNPSETPPRVLHIGAGTSTLSDRIREVYYDVYGDTMGVGSHVIVNTDYAETAVQRGVEAEIARAQEQRGGGVRWVQTDILKWKDIAQLVDISPTTGGHASGRNTELFAAVMDKSTSDAIACGADIRLDELRTRADIHPTLEAYLAEHDAPPSMHPIELLSLHLASLVRPGGVWISLSYSPNRFPSLKTELGTNGREDRAGVLRTSRYWDMEICEAVAAPSGMSKAGVHAPTVHDYVYVLRRTDNI</sequence>
<keyword evidence="3" id="KW-0808">Transferase</keyword>
<dbReference type="OrthoDB" id="411785at2759"/>